<dbReference type="Gene3D" id="3.30.2010.10">
    <property type="entry name" value="Metalloproteases ('zincins'), catalytic domain"/>
    <property type="match status" value="1"/>
</dbReference>
<dbReference type="InterPro" id="IPR053136">
    <property type="entry name" value="UTP_pyrophosphatase-like"/>
</dbReference>
<dbReference type="AlphaFoldDB" id="A0A149VXJ8"/>
<dbReference type="PANTHER" id="PTHR30399">
    <property type="entry name" value="UNCHARACTERIZED PROTEIN YGJP"/>
    <property type="match status" value="1"/>
</dbReference>
<organism evidence="2 3">
    <name type="scientific">Ferrovum myxofaciens</name>
    <dbReference type="NCBI Taxonomy" id="416213"/>
    <lineage>
        <taxon>Bacteria</taxon>
        <taxon>Pseudomonadati</taxon>
        <taxon>Pseudomonadota</taxon>
        <taxon>Betaproteobacteria</taxon>
        <taxon>Ferrovales</taxon>
        <taxon>Ferrovaceae</taxon>
        <taxon>Ferrovum</taxon>
    </lineage>
</organism>
<proteinExistence type="predicted"/>
<evidence type="ECO:0000259" key="1">
    <source>
        <dbReference type="Pfam" id="PF01863"/>
    </source>
</evidence>
<reference evidence="2 3" key="1">
    <citation type="submission" date="2016-01" db="EMBL/GenBank/DDBJ databases">
        <title>Genome sequence of the acidophilic iron oxidising Ferrovum strain Z-31.</title>
        <authorList>
            <person name="Poehlein A."/>
            <person name="Ullrich S.R."/>
            <person name="Schloemann M."/>
            <person name="Muehling M."/>
            <person name="Daniel R."/>
        </authorList>
    </citation>
    <scope>NUCLEOTIDE SEQUENCE [LARGE SCALE GENOMIC DNA]</scope>
    <source>
        <strain evidence="2 3">Z-31</strain>
    </source>
</reference>
<dbReference type="PATRIC" id="fig|1789004.3.peg.1541"/>
<dbReference type="Proteomes" id="UP000075653">
    <property type="component" value="Unassembled WGS sequence"/>
</dbReference>
<feature type="domain" description="YgjP-like metallopeptidase" evidence="1">
    <location>
        <begin position="29"/>
        <end position="225"/>
    </location>
</feature>
<evidence type="ECO:0000313" key="3">
    <source>
        <dbReference type="Proteomes" id="UP000075653"/>
    </source>
</evidence>
<sequence>MNQPALPQPLLTCAGQALPYRLVRSPRRRTIGLKIDEQGLTVFAPPNLPGAQLETLIQTRAAWIRTKWTECCQKSALRVVPREGALLPYLGRTVRLSLDSGPTHLEGEVLYLNPGRGDITVALQRWYQAQALPFFLPRVAHYAGQLGVPLPAVALSNARRRWGSCHARGMIRLNWRLLKASLAEMDYVIAHEVAHLRHMNHGPTFRETLQCLYPNHAEAHRTLRERGFLYHAF</sequence>
<dbReference type="STRING" id="1789004.FEMY_15110"/>
<dbReference type="RefSeq" id="WP_062188157.1">
    <property type="nucleotide sequence ID" value="NZ_LRRD01000030.1"/>
</dbReference>
<protein>
    <recommendedName>
        <fullName evidence="1">YgjP-like metallopeptidase domain-containing protein</fullName>
    </recommendedName>
</protein>
<dbReference type="PANTHER" id="PTHR30399:SF1">
    <property type="entry name" value="UTP PYROPHOSPHATASE"/>
    <property type="match status" value="1"/>
</dbReference>
<evidence type="ECO:0000313" key="2">
    <source>
        <dbReference type="EMBL" id="KXW57961.1"/>
    </source>
</evidence>
<name>A0A149VXJ8_9PROT</name>
<comment type="caution">
    <text evidence="2">The sequence shown here is derived from an EMBL/GenBank/DDBJ whole genome shotgun (WGS) entry which is preliminary data.</text>
</comment>
<keyword evidence="3" id="KW-1185">Reference proteome</keyword>
<dbReference type="CDD" id="cd07344">
    <property type="entry name" value="M48_yhfN_like"/>
    <property type="match status" value="1"/>
</dbReference>
<gene>
    <name evidence="2" type="ORF">FEMY_15110</name>
</gene>
<accession>A0A149VXJ8</accession>
<dbReference type="InterPro" id="IPR002725">
    <property type="entry name" value="YgjP-like_metallopeptidase"/>
</dbReference>
<dbReference type="EMBL" id="LRRD01000030">
    <property type="protein sequence ID" value="KXW57961.1"/>
    <property type="molecule type" value="Genomic_DNA"/>
</dbReference>
<dbReference type="Pfam" id="PF01863">
    <property type="entry name" value="YgjP-like"/>
    <property type="match status" value="1"/>
</dbReference>